<dbReference type="RefSeq" id="WP_201657329.1">
    <property type="nucleotide sequence ID" value="NZ_JAEQNC010000005.1"/>
</dbReference>
<evidence type="ECO:0000313" key="1">
    <source>
        <dbReference type="EMBL" id="MBL0372493.1"/>
    </source>
</evidence>
<organism evidence="1 2">
    <name type="scientific">Rhizobium setariae</name>
    <dbReference type="NCBI Taxonomy" id="2801340"/>
    <lineage>
        <taxon>Bacteria</taxon>
        <taxon>Pseudomonadati</taxon>
        <taxon>Pseudomonadota</taxon>
        <taxon>Alphaproteobacteria</taxon>
        <taxon>Hyphomicrobiales</taxon>
        <taxon>Rhizobiaceae</taxon>
        <taxon>Rhizobium/Agrobacterium group</taxon>
        <taxon>Rhizobium</taxon>
    </lineage>
</organism>
<keyword evidence="2" id="KW-1185">Reference proteome</keyword>
<dbReference type="EMBL" id="JAEQNC010000005">
    <property type="protein sequence ID" value="MBL0372493.1"/>
    <property type="molecule type" value="Genomic_DNA"/>
</dbReference>
<proteinExistence type="predicted"/>
<name>A0A936YLF4_9HYPH</name>
<accession>A0A936YLF4</accession>
<evidence type="ECO:0000313" key="2">
    <source>
        <dbReference type="Proteomes" id="UP000633219"/>
    </source>
</evidence>
<reference evidence="1" key="1">
    <citation type="submission" date="2021-01" db="EMBL/GenBank/DDBJ databases">
        <title>Rhizobium sp. strain KVB221 16S ribosomal RNA gene Genome sequencing and assembly.</title>
        <authorList>
            <person name="Kang M."/>
        </authorList>
    </citation>
    <scope>NUCLEOTIDE SEQUENCE</scope>
    <source>
        <strain evidence="1">KVB221</strain>
    </source>
</reference>
<dbReference type="AlphaFoldDB" id="A0A936YLF4"/>
<gene>
    <name evidence="1" type="ORF">JJB09_10675</name>
</gene>
<sequence length="62" mass="6541">MHKSVVEYAGVPVGIVVPSEGALKFVAVKFHVMGLDGHRFSSLSDVRRAIQLHLVSAAAIAA</sequence>
<dbReference type="Proteomes" id="UP000633219">
    <property type="component" value="Unassembled WGS sequence"/>
</dbReference>
<protein>
    <submittedName>
        <fullName evidence="1">Uncharacterized protein</fullName>
    </submittedName>
</protein>
<comment type="caution">
    <text evidence="1">The sequence shown here is derived from an EMBL/GenBank/DDBJ whole genome shotgun (WGS) entry which is preliminary data.</text>
</comment>